<sequence>MLAGVGVVHAPDLLTVREDGESASFALPAVALERPILVLVQGEEVLAVRVVIEPVHGSGLAARILGAGTRALAHDQLVVPLHELLVGRSHDAGDVGPCAGAAVDAVAGALGPVPAAGRVALQRLGVGAHVRLDDADVVKARVVV</sequence>
<dbReference type="AlphaFoldDB" id="J9CTW1"/>
<gene>
    <name evidence="1" type="ORF">EVA_08241</name>
</gene>
<name>J9CTW1_9ZZZZ</name>
<organism evidence="1">
    <name type="scientific">gut metagenome</name>
    <dbReference type="NCBI Taxonomy" id="749906"/>
    <lineage>
        <taxon>unclassified sequences</taxon>
        <taxon>metagenomes</taxon>
        <taxon>organismal metagenomes</taxon>
    </lineage>
</organism>
<accession>J9CTW1</accession>
<dbReference type="EMBL" id="AMCI01002090">
    <property type="protein sequence ID" value="EJX03651.1"/>
    <property type="molecule type" value="Genomic_DNA"/>
</dbReference>
<comment type="caution">
    <text evidence="1">The sequence shown here is derived from an EMBL/GenBank/DDBJ whole genome shotgun (WGS) entry which is preliminary data.</text>
</comment>
<reference evidence="1" key="1">
    <citation type="journal article" date="2012" name="PLoS ONE">
        <title>Gene sets for utilization of primary and secondary nutrition supplies in the distal gut of endangered iberian lynx.</title>
        <authorList>
            <person name="Alcaide M."/>
            <person name="Messina E."/>
            <person name="Richter M."/>
            <person name="Bargiela R."/>
            <person name="Peplies J."/>
            <person name="Huws S.A."/>
            <person name="Newbold C.J."/>
            <person name="Golyshin P.N."/>
            <person name="Simon M.A."/>
            <person name="Lopez G."/>
            <person name="Yakimov M.M."/>
            <person name="Ferrer M."/>
        </authorList>
    </citation>
    <scope>NUCLEOTIDE SEQUENCE</scope>
</reference>
<proteinExistence type="predicted"/>
<evidence type="ECO:0000313" key="1">
    <source>
        <dbReference type="EMBL" id="EJX03651.1"/>
    </source>
</evidence>
<protein>
    <submittedName>
        <fullName evidence="1">Uncharacterized protein</fullName>
    </submittedName>
</protein>